<evidence type="ECO:0000256" key="1">
    <source>
        <dbReference type="ARBA" id="ARBA00006190"/>
    </source>
</evidence>
<comment type="caution">
    <text evidence="3">The sequence shown here is derived from an EMBL/GenBank/DDBJ whole genome shotgun (WGS) entry which is preliminary data.</text>
</comment>
<proteinExistence type="inferred from homology"/>
<protein>
    <submittedName>
        <fullName evidence="3">Charged multivesicular body protein 3</fullName>
    </submittedName>
</protein>
<dbReference type="STRING" id="48709.A0A1D2M3P0"/>
<comment type="similarity">
    <text evidence="1">Belongs to the SNF7 family.</text>
</comment>
<dbReference type="PANTHER" id="PTHR10476">
    <property type="entry name" value="CHARGED MULTIVESICULAR BODY PROTEIN"/>
    <property type="match status" value="1"/>
</dbReference>
<dbReference type="OMA" id="EMMKIGI"/>
<gene>
    <name evidence="3" type="ORF">Ocin01_19128</name>
</gene>
<dbReference type="InterPro" id="IPR005024">
    <property type="entry name" value="Snf7_fam"/>
</dbReference>
<dbReference type="OrthoDB" id="2329734at2759"/>
<keyword evidence="4" id="KW-1185">Reference proteome</keyword>
<feature type="compositionally biased region" description="Basic and acidic residues" evidence="2">
    <location>
        <begin position="212"/>
        <end position="223"/>
    </location>
</feature>
<dbReference type="Proteomes" id="UP000094527">
    <property type="component" value="Unassembled WGS sequence"/>
</dbReference>
<dbReference type="Gene3D" id="6.10.140.1230">
    <property type="match status" value="1"/>
</dbReference>
<evidence type="ECO:0000313" key="4">
    <source>
        <dbReference type="Proteomes" id="UP000094527"/>
    </source>
</evidence>
<dbReference type="GO" id="GO:0007034">
    <property type="term" value="P:vacuolar transport"/>
    <property type="evidence" value="ECO:0007669"/>
    <property type="project" value="InterPro"/>
</dbReference>
<evidence type="ECO:0000256" key="2">
    <source>
        <dbReference type="SAM" id="MobiDB-lite"/>
    </source>
</evidence>
<feature type="region of interest" description="Disordered" evidence="2">
    <location>
        <begin position="176"/>
        <end position="223"/>
    </location>
</feature>
<dbReference type="AlphaFoldDB" id="A0A1D2M3P0"/>
<name>A0A1D2M3P0_ORCCI</name>
<accession>A0A1D2M3P0</accession>
<organism evidence="3 4">
    <name type="scientific">Orchesella cincta</name>
    <name type="common">Springtail</name>
    <name type="synonym">Podura cincta</name>
    <dbReference type="NCBI Taxonomy" id="48709"/>
    <lineage>
        <taxon>Eukaryota</taxon>
        <taxon>Metazoa</taxon>
        <taxon>Ecdysozoa</taxon>
        <taxon>Arthropoda</taxon>
        <taxon>Hexapoda</taxon>
        <taxon>Collembola</taxon>
        <taxon>Entomobryomorpha</taxon>
        <taxon>Entomobryoidea</taxon>
        <taxon>Orchesellidae</taxon>
        <taxon>Orchesellinae</taxon>
        <taxon>Orchesella</taxon>
    </lineage>
</organism>
<evidence type="ECO:0000313" key="3">
    <source>
        <dbReference type="EMBL" id="ODM87552.1"/>
    </source>
</evidence>
<reference evidence="3 4" key="1">
    <citation type="journal article" date="2016" name="Genome Biol. Evol.">
        <title>Gene Family Evolution Reflects Adaptation to Soil Environmental Stressors in the Genome of the Collembolan Orchesella cincta.</title>
        <authorList>
            <person name="Faddeeva-Vakhrusheva A."/>
            <person name="Derks M.F."/>
            <person name="Anvar S.Y."/>
            <person name="Agamennone V."/>
            <person name="Suring W."/>
            <person name="Smit S."/>
            <person name="van Straalen N.M."/>
            <person name="Roelofs D."/>
        </authorList>
    </citation>
    <scope>NUCLEOTIDE SEQUENCE [LARGE SCALE GENOMIC DNA]</scope>
    <source>
        <tissue evidence="3">Mixed pool</tissue>
    </source>
</reference>
<sequence>MGLFGKSTPADPKVQVTEWRKKIRRELTVLDRQINGIRREEEKIKRSITDAAKKGDKDVCRIYAKELDRSRRIISKIYVSKAHLNSIQMQMQEQLAVLKTSGSLKKSTQIMKAVSALIKVPEVAQTMRKLSKEMMKAGILEEMINDGFESHEDQEELEEAAEGEIDNILWEVTAGQLGRAPDAGNEPLPMPNPSATDVVSDGKDEVDEEELEKMMSRVEARGS</sequence>
<dbReference type="Pfam" id="PF03357">
    <property type="entry name" value="Snf7"/>
    <property type="match status" value="1"/>
</dbReference>
<dbReference type="EMBL" id="LJIJ01005078">
    <property type="protein sequence ID" value="ODM87552.1"/>
    <property type="molecule type" value="Genomic_DNA"/>
</dbReference>